<dbReference type="Proteomes" id="UP001234495">
    <property type="component" value="Unassembled WGS sequence"/>
</dbReference>
<dbReference type="SUPFAM" id="SSF47090">
    <property type="entry name" value="PGBD-like"/>
    <property type="match status" value="1"/>
</dbReference>
<gene>
    <name evidence="3" type="ORF">J2S19_003797</name>
</gene>
<evidence type="ECO:0000313" key="4">
    <source>
        <dbReference type="Proteomes" id="UP001234495"/>
    </source>
</evidence>
<dbReference type="EMBL" id="JAUSUD010000021">
    <property type="protein sequence ID" value="MDQ0232486.1"/>
    <property type="molecule type" value="Genomic_DNA"/>
</dbReference>
<evidence type="ECO:0000259" key="2">
    <source>
        <dbReference type="Pfam" id="PF01471"/>
    </source>
</evidence>
<dbReference type="Pfam" id="PF01471">
    <property type="entry name" value="PG_binding_1"/>
    <property type="match status" value="1"/>
</dbReference>
<keyword evidence="1" id="KW-0732">Signal</keyword>
<dbReference type="InterPro" id="IPR036366">
    <property type="entry name" value="PGBDSf"/>
</dbReference>
<comment type="caution">
    <text evidence="3">The sequence shown here is derived from an EMBL/GenBank/DDBJ whole genome shotgun (WGS) entry which is preliminary data.</text>
</comment>
<dbReference type="RefSeq" id="WP_307344510.1">
    <property type="nucleotide sequence ID" value="NZ_JAUSUD010000021.1"/>
</dbReference>
<reference evidence="3 4" key="1">
    <citation type="submission" date="2023-07" db="EMBL/GenBank/DDBJ databases">
        <title>Genomic Encyclopedia of Type Strains, Phase IV (KMG-IV): sequencing the most valuable type-strain genomes for metagenomic binning, comparative biology and taxonomic classification.</title>
        <authorList>
            <person name="Goeker M."/>
        </authorList>
    </citation>
    <scope>NUCLEOTIDE SEQUENCE [LARGE SCALE GENOMIC DNA]</scope>
    <source>
        <strain evidence="3 4">DSM 29005</strain>
    </source>
</reference>
<feature type="domain" description="Peptidoglycan binding-like" evidence="2">
    <location>
        <begin position="127"/>
        <end position="176"/>
    </location>
</feature>
<protein>
    <recommendedName>
        <fullName evidence="2">Peptidoglycan binding-like domain-containing protein</fullName>
    </recommendedName>
</protein>
<keyword evidence="4" id="KW-1185">Reference proteome</keyword>
<feature type="chain" id="PRO_5046864159" description="Peptidoglycan binding-like domain-containing protein" evidence="1">
    <location>
        <begin position="25"/>
        <end position="184"/>
    </location>
</feature>
<dbReference type="Gene3D" id="1.10.101.10">
    <property type="entry name" value="PGBD-like superfamily/PGBD"/>
    <property type="match status" value="1"/>
</dbReference>
<organism evidence="3 4">
    <name type="scientific">Metabacillus malikii</name>
    <dbReference type="NCBI Taxonomy" id="1504265"/>
    <lineage>
        <taxon>Bacteria</taxon>
        <taxon>Bacillati</taxon>
        <taxon>Bacillota</taxon>
        <taxon>Bacilli</taxon>
        <taxon>Bacillales</taxon>
        <taxon>Bacillaceae</taxon>
        <taxon>Metabacillus</taxon>
    </lineage>
</organism>
<proteinExistence type="predicted"/>
<evidence type="ECO:0000313" key="3">
    <source>
        <dbReference type="EMBL" id="MDQ0232486.1"/>
    </source>
</evidence>
<sequence length="184" mass="20063">MGKYIIRFIIFLLVLGYITGQAAAEENADVPSQSYSDQGEVRMQAMRAATNHYVRAFSCNGKSAWTSNMVSETLGYNWIMNQGWKGYIQQGASGGQTLGVVLNDTKIDFSFTYTVKKNNSANNTSYVKGVQAVLSCLGYDPGPTDGIFGTKTDAAVRAFQRNKGLTVDGIVGQKTYHYLSFASS</sequence>
<feature type="signal peptide" evidence="1">
    <location>
        <begin position="1"/>
        <end position="24"/>
    </location>
</feature>
<name>A0ABT9ZJM3_9BACI</name>
<evidence type="ECO:0000256" key="1">
    <source>
        <dbReference type="SAM" id="SignalP"/>
    </source>
</evidence>
<dbReference type="InterPro" id="IPR002477">
    <property type="entry name" value="Peptidoglycan-bd-like"/>
</dbReference>
<accession>A0ABT9ZJM3</accession>
<dbReference type="InterPro" id="IPR036365">
    <property type="entry name" value="PGBD-like_sf"/>
</dbReference>